<organism evidence="1">
    <name type="scientific">Myoviridae sp. ctn8H20</name>
    <dbReference type="NCBI Taxonomy" id="2825169"/>
    <lineage>
        <taxon>Viruses</taxon>
        <taxon>Duplodnaviria</taxon>
        <taxon>Heunggongvirae</taxon>
        <taxon>Uroviricota</taxon>
        <taxon>Caudoviricetes</taxon>
    </lineage>
</organism>
<dbReference type="EMBL" id="BK015645">
    <property type="protein sequence ID" value="DAE17752.1"/>
    <property type="molecule type" value="Genomic_DNA"/>
</dbReference>
<sequence length="74" mass="8427">MAYNENNHQLDNCPFYVPDSNMKVFTGLQKAYSGNQKNPFQAEALGYTSGYNLGVPGSINDFKQEYYQPHKKKS</sequence>
<reference evidence="1" key="1">
    <citation type="journal article" date="2021" name="Proc. Natl. Acad. Sci. U.S.A.">
        <title>A Catalog of Tens of Thousands of Viruses from Human Metagenomes Reveals Hidden Associations with Chronic Diseases.</title>
        <authorList>
            <person name="Tisza M.J."/>
            <person name="Buck C.B."/>
        </authorList>
    </citation>
    <scope>NUCLEOTIDE SEQUENCE</scope>
    <source>
        <strain evidence="1">Ctn8H20</strain>
    </source>
</reference>
<accession>A0A8S5QF95</accession>
<protein>
    <submittedName>
        <fullName evidence="1">Uncharacterized protein</fullName>
    </submittedName>
</protein>
<evidence type="ECO:0000313" key="1">
    <source>
        <dbReference type="EMBL" id="DAE17752.1"/>
    </source>
</evidence>
<proteinExistence type="predicted"/>
<name>A0A8S5QF95_9CAUD</name>